<dbReference type="SUPFAM" id="SSF51556">
    <property type="entry name" value="Metallo-dependent hydrolases"/>
    <property type="match status" value="1"/>
</dbReference>
<dbReference type="InterPro" id="IPR002195">
    <property type="entry name" value="Dihydroorotase_CS"/>
</dbReference>
<evidence type="ECO:0000256" key="1">
    <source>
        <dbReference type="ARBA" id="ARBA00002368"/>
    </source>
</evidence>
<protein>
    <recommendedName>
        <fullName evidence="6">Dihydroorotase</fullName>
        <shortName evidence="6">DHOase</shortName>
        <ecNumber evidence="6">3.5.2.3</ecNumber>
    </recommendedName>
</protein>
<evidence type="ECO:0000256" key="6">
    <source>
        <dbReference type="HAMAP-Rule" id="MF_00220"/>
    </source>
</evidence>
<feature type="binding site" evidence="6">
    <location>
        <position position="310"/>
    </location>
    <ligand>
        <name>substrate</name>
    </ligand>
</feature>
<dbReference type="InterPro" id="IPR032466">
    <property type="entry name" value="Metal_Hydrolase"/>
</dbReference>
<dbReference type="Gene3D" id="2.30.40.10">
    <property type="entry name" value="Urease, subunit C, domain 1"/>
    <property type="match status" value="1"/>
</dbReference>
<dbReference type="InterPro" id="IPR011059">
    <property type="entry name" value="Metal-dep_hydrolase_composite"/>
</dbReference>
<dbReference type="InterPro" id="IPR024403">
    <property type="entry name" value="DHOase_cat"/>
</dbReference>
<evidence type="ECO:0000256" key="5">
    <source>
        <dbReference type="ARBA" id="ARBA00022975"/>
    </source>
</evidence>
<dbReference type="Gene3D" id="3.20.20.140">
    <property type="entry name" value="Metal-dependent hydrolases"/>
    <property type="match status" value="1"/>
</dbReference>
<keyword evidence="6" id="KW-0862">Zinc</keyword>
<comment type="caution">
    <text evidence="8">The sequence shown here is derived from an EMBL/GenBank/DDBJ whole genome shotgun (WGS) entry which is preliminary data.</text>
</comment>
<evidence type="ECO:0000256" key="3">
    <source>
        <dbReference type="ARBA" id="ARBA00022723"/>
    </source>
</evidence>
<feature type="binding site" evidence="6">
    <location>
        <position position="154"/>
    </location>
    <ligand>
        <name>Zn(2+)</name>
        <dbReference type="ChEBI" id="CHEBI:29105"/>
        <label>2</label>
    </ligand>
</feature>
<dbReference type="AlphaFoldDB" id="A0A971S1R4"/>
<feature type="binding site" evidence="6">
    <location>
        <position position="64"/>
    </location>
    <ligand>
        <name>Zn(2+)</name>
        <dbReference type="ChEBI" id="CHEBI:29105"/>
        <label>1</label>
    </ligand>
</feature>
<feature type="binding site" evidence="6">
    <location>
        <position position="306"/>
    </location>
    <ligand>
        <name>Zn(2+)</name>
        <dbReference type="ChEBI" id="CHEBI:29105"/>
        <label>1</label>
    </ligand>
</feature>
<name>A0A971S1R4_9BACT</name>
<dbReference type="GO" id="GO:0004151">
    <property type="term" value="F:dihydroorotase activity"/>
    <property type="evidence" value="ECO:0007669"/>
    <property type="project" value="UniProtKB-UniRule"/>
</dbReference>
<accession>A0A971S1R4</accession>
<dbReference type="CDD" id="cd01317">
    <property type="entry name" value="DHOase_IIa"/>
    <property type="match status" value="1"/>
</dbReference>
<reference evidence="8" key="2">
    <citation type="submission" date="2020-01" db="EMBL/GenBank/DDBJ databases">
        <authorList>
            <person name="Campanaro S."/>
        </authorList>
    </citation>
    <scope>NUCLEOTIDE SEQUENCE</scope>
    <source>
        <strain evidence="8">AS06rmzACSIP_7</strain>
    </source>
</reference>
<dbReference type="InterPro" id="IPR050138">
    <property type="entry name" value="DHOase/Allantoinase_Hydrolase"/>
</dbReference>
<dbReference type="PANTHER" id="PTHR43668:SF2">
    <property type="entry name" value="ALLANTOINASE"/>
    <property type="match status" value="1"/>
</dbReference>
<dbReference type="HAMAP" id="MF_00220_B">
    <property type="entry name" value="PyrC_classI_B"/>
    <property type="match status" value="1"/>
</dbReference>
<dbReference type="SUPFAM" id="SSF51338">
    <property type="entry name" value="Composite domain of metallo-dependent hydrolases"/>
    <property type="match status" value="1"/>
</dbReference>
<feature type="domain" description="Dihydroorotase catalytic" evidence="7">
    <location>
        <begin position="51"/>
        <end position="237"/>
    </location>
</feature>
<comment type="function">
    <text evidence="1 6">Catalyzes the reversible cyclization of carbamoyl aspartate to dihydroorotate.</text>
</comment>
<feature type="binding site" evidence="6">
    <location>
        <position position="62"/>
    </location>
    <ligand>
        <name>Zn(2+)</name>
        <dbReference type="ChEBI" id="CHEBI:29105"/>
        <label>1</label>
    </ligand>
</feature>
<feature type="binding site" evidence="6">
    <location>
        <position position="181"/>
    </location>
    <ligand>
        <name>Zn(2+)</name>
        <dbReference type="ChEBI" id="CHEBI:29105"/>
        <label>2</label>
    </ligand>
</feature>
<keyword evidence="5 6" id="KW-0665">Pyrimidine biosynthesis</keyword>
<evidence type="ECO:0000256" key="4">
    <source>
        <dbReference type="ARBA" id="ARBA00022801"/>
    </source>
</evidence>
<dbReference type="PROSITE" id="PS00482">
    <property type="entry name" value="DIHYDROOROTASE_1"/>
    <property type="match status" value="1"/>
</dbReference>
<comment type="pathway">
    <text evidence="6">Pyrimidine metabolism; UMP biosynthesis via de novo pathway; (S)-dihydroorotate from bicarbonate: step 3/3.</text>
</comment>
<feature type="binding site" evidence="6">
    <location>
        <position position="233"/>
    </location>
    <ligand>
        <name>Zn(2+)</name>
        <dbReference type="ChEBI" id="CHEBI:29105"/>
        <label>2</label>
    </ligand>
</feature>
<dbReference type="GO" id="GO:0044205">
    <property type="term" value="P:'de novo' UMP biosynthetic process"/>
    <property type="evidence" value="ECO:0007669"/>
    <property type="project" value="UniProtKB-UniRule"/>
</dbReference>
<feature type="binding site" evidence="6">
    <location>
        <position position="279"/>
    </location>
    <ligand>
        <name>substrate</name>
    </ligand>
</feature>
<dbReference type="GO" id="GO:0008270">
    <property type="term" value="F:zinc ion binding"/>
    <property type="evidence" value="ECO:0007669"/>
    <property type="project" value="UniProtKB-UniRule"/>
</dbReference>
<dbReference type="EC" id="3.5.2.3" evidence="6"/>
<sequence length="429" mass="46413">MSILIKNGRVIDPRSGLDGILDVFINGDLIEEIGRPLSRGGKGVEVIDAGGHIVAPGLIDVHAHLREPGYEWKETIRTGTMAAVKGGFTGIACMANTNPVNDNKSVTDYIVTKARSEGMCRVFPCGAITKNLKGEELAEIGEMVEAGIRAVSDDGKSVKNSGILRKALEYAKLFNIPVISHCEDEDLSRGYVHEGRASLLSGLDAVPGIAEEIIVRRDITIAAYVDSPIHLTHISTAGSVNAIRQAKKNYKEITCDTCPHYFSITDEATLGFDTSTKVNPPLRSRDDVEAITEGLRNNTIDMIATDHAPHEDTSKDVEFDIATFGISGLETALALSLGLVHQGVLTLHELFRKLTINPAKLLGLPYGEVKAGKTADIIVFNPGIEWTVDKNSFFSKGKNTPFHGRKLKGKNLLTIVDGKIAYRDPSFKG</sequence>
<evidence type="ECO:0000259" key="7">
    <source>
        <dbReference type="Pfam" id="PF12890"/>
    </source>
</evidence>
<comment type="cofactor">
    <cofactor evidence="6">
        <name>Zn(2+)</name>
        <dbReference type="ChEBI" id="CHEBI:29105"/>
    </cofactor>
    <text evidence="6">Binds 2 Zn(2+) ions per subunit.</text>
</comment>
<dbReference type="NCBIfam" id="TIGR00857">
    <property type="entry name" value="pyrC_multi"/>
    <property type="match status" value="1"/>
</dbReference>
<dbReference type="PANTHER" id="PTHR43668">
    <property type="entry name" value="ALLANTOINASE"/>
    <property type="match status" value="1"/>
</dbReference>
<feature type="binding site" evidence="6">
    <location>
        <begin position="64"/>
        <end position="66"/>
    </location>
    <ligand>
        <name>substrate</name>
    </ligand>
</feature>
<feature type="binding site" evidence="6">
    <location>
        <begin position="324"/>
        <end position="325"/>
    </location>
    <ligand>
        <name>substrate</name>
    </ligand>
</feature>
<gene>
    <name evidence="6" type="primary">pyrC</name>
    <name evidence="8" type="ORF">GXY80_15035</name>
</gene>
<dbReference type="Pfam" id="PF12890">
    <property type="entry name" value="DHOase"/>
    <property type="match status" value="1"/>
</dbReference>
<evidence type="ECO:0000313" key="9">
    <source>
        <dbReference type="Proteomes" id="UP000777265"/>
    </source>
</evidence>
<evidence type="ECO:0000313" key="8">
    <source>
        <dbReference type="EMBL" id="NLW36770.1"/>
    </source>
</evidence>
<dbReference type="InterPro" id="IPR004722">
    <property type="entry name" value="DHOase"/>
</dbReference>
<keyword evidence="4 6" id="KW-0378">Hydrolase</keyword>
<feature type="binding site" evidence="6">
    <location>
        <position position="96"/>
    </location>
    <ligand>
        <name>substrate</name>
    </ligand>
</feature>
<dbReference type="GO" id="GO:0006145">
    <property type="term" value="P:purine nucleobase catabolic process"/>
    <property type="evidence" value="ECO:0007669"/>
    <property type="project" value="TreeGrafter"/>
</dbReference>
<dbReference type="GO" id="GO:0005737">
    <property type="term" value="C:cytoplasm"/>
    <property type="evidence" value="ECO:0007669"/>
    <property type="project" value="TreeGrafter"/>
</dbReference>
<comment type="similarity">
    <text evidence="2 6">Belongs to the metallo-dependent hydrolases superfamily. DHOase family. Class I DHOase subfamily.</text>
</comment>
<dbReference type="Proteomes" id="UP000777265">
    <property type="component" value="Unassembled WGS sequence"/>
</dbReference>
<dbReference type="GO" id="GO:0004038">
    <property type="term" value="F:allantoinase activity"/>
    <property type="evidence" value="ECO:0007669"/>
    <property type="project" value="TreeGrafter"/>
</dbReference>
<dbReference type="PROSITE" id="PS00483">
    <property type="entry name" value="DIHYDROOROTASE_2"/>
    <property type="match status" value="1"/>
</dbReference>
<evidence type="ECO:0000256" key="2">
    <source>
        <dbReference type="ARBA" id="ARBA00010286"/>
    </source>
</evidence>
<reference evidence="8" key="1">
    <citation type="journal article" date="2020" name="Biotechnol. Biofuels">
        <title>New insights from the biogas microbiome by comprehensive genome-resolved metagenomics of nearly 1600 species originating from multiple anaerobic digesters.</title>
        <authorList>
            <person name="Campanaro S."/>
            <person name="Treu L."/>
            <person name="Rodriguez-R L.M."/>
            <person name="Kovalovszki A."/>
            <person name="Ziels R.M."/>
            <person name="Maus I."/>
            <person name="Zhu X."/>
            <person name="Kougias P.G."/>
            <person name="Basile A."/>
            <person name="Luo G."/>
            <person name="Schluter A."/>
            <person name="Konstantinidis K.T."/>
            <person name="Angelidaki I."/>
        </authorList>
    </citation>
    <scope>NUCLEOTIDE SEQUENCE</scope>
    <source>
        <strain evidence="8">AS06rmzACSIP_7</strain>
    </source>
</reference>
<comment type="catalytic activity">
    <reaction evidence="6">
        <text>(S)-dihydroorotate + H2O = N-carbamoyl-L-aspartate + H(+)</text>
        <dbReference type="Rhea" id="RHEA:24296"/>
        <dbReference type="ChEBI" id="CHEBI:15377"/>
        <dbReference type="ChEBI" id="CHEBI:15378"/>
        <dbReference type="ChEBI" id="CHEBI:30864"/>
        <dbReference type="ChEBI" id="CHEBI:32814"/>
        <dbReference type="EC" id="3.5.2.3"/>
    </reaction>
</comment>
<keyword evidence="3 6" id="KW-0479">Metal-binding</keyword>
<feature type="active site" evidence="6">
    <location>
        <position position="306"/>
    </location>
</feature>
<organism evidence="8 9">
    <name type="scientific">Syntrophorhabdus aromaticivorans</name>
    <dbReference type="NCBI Taxonomy" id="328301"/>
    <lineage>
        <taxon>Bacteria</taxon>
        <taxon>Pseudomonadati</taxon>
        <taxon>Thermodesulfobacteriota</taxon>
        <taxon>Syntrophorhabdia</taxon>
        <taxon>Syntrophorhabdales</taxon>
        <taxon>Syntrophorhabdaceae</taxon>
        <taxon>Syntrophorhabdus</taxon>
    </lineage>
</organism>
<feature type="binding site" evidence="6">
    <location>
        <position position="154"/>
    </location>
    <ligand>
        <name>Zn(2+)</name>
        <dbReference type="ChEBI" id="CHEBI:29105"/>
        <label>1</label>
    </ligand>
</feature>
<dbReference type="EMBL" id="JAAYEE010000293">
    <property type="protein sequence ID" value="NLW36770.1"/>
    <property type="molecule type" value="Genomic_DNA"/>
</dbReference>
<proteinExistence type="inferred from homology"/>